<dbReference type="InterPro" id="IPR006076">
    <property type="entry name" value="FAD-dep_OxRdtase"/>
</dbReference>
<keyword evidence="3" id="KW-1185">Reference proteome</keyword>
<accession>A0A1A9GN15</accession>
<dbReference type="RefSeq" id="WP_084527555.1">
    <property type="nucleotide sequence ID" value="NZ_CP015079.1"/>
</dbReference>
<keyword evidence="2" id="KW-0560">Oxidoreductase</keyword>
<organism evidence="2 3">
    <name type="scientific">Nocardioides dokdonensis FR1436</name>
    <dbReference type="NCBI Taxonomy" id="1300347"/>
    <lineage>
        <taxon>Bacteria</taxon>
        <taxon>Bacillati</taxon>
        <taxon>Actinomycetota</taxon>
        <taxon>Actinomycetes</taxon>
        <taxon>Propionibacteriales</taxon>
        <taxon>Nocardioidaceae</taxon>
        <taxon>Nocardioides</taxon>
    </lineage>
</organism>
<name>A0A1A9GN15_9ACTN</name>
<dbReference type="Pfam" id="PF01266">
    <property type="entry name" value="DAO"/>
    <property type="match status" value="1"/>
</dbReference>
<dbReference type="InterPro" id="IPR036188">
    <property type="entry name" value="FAD/NAD-bd_sf"/>
</dbReference>
<protein>
    <submittedName>
        <fullName evidence="2">Gamma-glutamylputrescine oxidoreductase</fullName>
        <ecNumber evidence="2">1.4.3.-</ecNumber>
    </submittedName>
</protein>
<dbReference type="PANTHER" id="PTHR13847:SF285">
    <property type="entry name" value="FAD DEPENDENT OXIDOREDUCTASE DOMAIN-CONTAINING PROTEIN"/>
    <property type="match status" value="1"/>
</dbReference>
<proteinExistence type="predicted"/>
<reference evidence="2 3" key="1">
    <citation type="submission" date="2016-03" db="EMBL/GenBank/DDBJ databases">
        <title>Complete genome sequence of a soil Actinobacterium, Nocardioides dokdonensis FR1436.</title>
        <authorList>
            <person name="Kwon S.-K."/>
            <person name="Kim K."/>
            <person name="Kim J.F."/>
        </authorList>
    </citation>
    <scope>NUCLEOTIDE SEQUENCE [LARGE SCALE GENOMIC DNA]</scope>
    <source>
        <strain evidence="2 3">FR1436</strain>
    </source>
</reference>
<evidence type="ECO:0000259" key="1">
    <source>
        <dbReference type="Pfam" id="PF01266"/>
    </source>
</evidence>
<dbReference type="AlphaFoldDB" id="A0A1A9GN15"/>
<dbReference type="STRING" id="1300347.I601_2577"/>
<dbReference type="KEGG" id="ndk:I601_2577"/>
<dbReference type="EMBL" id="CP015079">
    <property type="protein sequence ID" value="ANH38993.1"/>
    <property type="molecule type" value="Genomic_DNA"/>
</dbReference>
<dbReference type="GO" id="GO:0016491">
    <property type="term" value="F:oxidoreductase activity"/>
    <property type="evidence" value="ECO:0007669"/>
    <property type="project" value="UniProtKB-KW"/>
</dbReference>
<sequence>MGGPLSQRPLPPEDYRVLSLWHATAEDDWTPRAPLTGDLEVDVAVVGAGLTGLWTAHYLAEADPTLRIAVLEAEVAGYGASGRNGGWCSALFPASADTLAALPGPGGRPHGRAGALAQHAAMRATVAEVERATAAEGIDAHVARGGTIDLARTPAQLTRARAEVAHARAWDRGQDDLRLLGRAEADSILRASGTLGATYTPDCAALHPARLVRGLARAVERRGVRVLERTPVTSIAPGRCETPYGVVRAEVVVRATEGYTPRLPGHERAVVPVYSLVIATEPLPDAVWDEIGLARRETFTDHRHLIVYGQRTADGRLVFGGRGAPYHLGSAIRPDHDRDPRVHAALLATLTDMFPVLGRSRGDVRVTHAWGGALGITRDWCASVGLDRGTGLAWAGGYVGDGVATTNLAGRTLRDLVLGHDTDLTALPWVGHRSPDWEREPLRWLGINAGLRAMTLADAEESLTRRPSLVARAVAPLLG</sequence>
<dbReference type="SUPFAM" id="SSF51905">
    <property type="entry name" value="FAD/NAD(P)-binding domain"/>
    <property type="match status" value="1"/>
</dbReference>
<feature type="domain" description="FAD dependent oxidoreductase" evidence="1">
    <location>
        <begin position="42"/>
        <end position="416"/>
    </location>
</feature>
<evidence type="ECO:0000313" key="2">
    <source>
        <dbReference type="EMBL" id="ANH38993.1"/>
    </source>
</evidence>
<dbReference type="Proteomes" id="UP000077868">
    <property type="component" value="Chromosome"/>
</dbReference>
<gene>
    <name evidence="2" type="primary">puuB_1</name>
    <name evidence="2" type="ORF">I601_2577</name>
</gene>
<dbReference type="Gene3D" id="3.30.9.10">
    <property type="entry name" value="D-Amino Acid Oxidase, subunit A, domain 2"/>
    <property type="match status" value="1"/>
</dbReference>
<dbReference type="PANTHER" id="PTHR13847">
    <property type="entry name" value="SARCOSINE DEHYDROGENASE-RELATED"/>
    <property type="match status" value="1"/>
</dbReference>
<dbReference type="EC" id="1.4.3.-" evidence="2"/>
<dbReference type="Gene3D" id="3.50.50.60">
    <property type="entry name" value="FAD/NAD(P)-binding domain"/>
    <property type="match status" value="1"/>
</dbReference>
<evidence type="ECO:0000313" key="3">
    <source>
        <dbReference type="Proteomes" id="UP000077868"/>
    </source>
</evidence>
<dbReference type="GO" id="GO:0005737">
    <property type="term" value="C:cytoplasm"/>
    <property type="evidence" value="ECO:0007669"/>
    <property type="project" value="TreeGrafter"/>
</dbReference>
<dbReference type="PATRIC" id="fig|1300347.3.peg.2569"/>